<dbReference type="Proteomes" id="UP001281447">
    <property type="component" value="Unassembled WGS sequence"/>
</dbReference>
<dbReference type="InterPro" id="IPR025555">
    <property type="entry name" value="YppG"/>
</dbReference>
<reference evidence="2 3" key="1">
    <citation type="submission" date="2023-10" db="EMBL/GenBank/DDBJ databases">
        <title>Virgibacillus halophilus 5B73C genome.</title>
        <authorList>
            <person name="Miliotis G."/>
            <person name="Sengupta P."/>
            <person name="Hameed A."/>
            <person name="Chuvochina M."/>
            <person name="Mcdonagh F."/>
            <person name="Simpson A.C."/>
            <person name="Singh N.K."/>
            <person name="Rekha P.D."/>
            <person name="Raman K."/>
            <person name="Hugenholtz P."/>
            <person name="Venkateswaran K."/>
        </authorList>
    </citation>
    <scope>NUCLEOTIDE SEQUENCE [LARGE SCALE GENOMIC DNA]</scope>
    <source>
        <strain evidence="2 3">5B73C</strain>
    </source>
</reference>
<protein>
    <submittedName>
        <fullName evidence="2">YppG family protein</fullName>
    </submittedName>
</protein>
<dbReference type="EMBL" id="JAWDIP010000004">
    <property type="protein sequence ID" value="MDY0396171.1"/>
    <property type="molecule type" value="Genomic_DNA"/>
</dbReference>
<feature type="compositionally biased region" description="Low complexity" evidence="1">
    <location>
        <begin position="1"/>
        <end position="12"/>
    </location>
</feature>
<sequence>MPPGPGFRRPAAPQNPFFGRPQRYMQNRQAPQGQQRLQSMGQKANGLMSSFMTEDGNMDFGKISQTVSQVHGIYGQVKPMISPLISRFIK</sequence>
<feature type="region of interest" description="Disordered" evidence="1">
    <location>
        <begin position="1"/>
        <end position="21"/>
    </location>
</feature>
<evidence type="ECO:0000313" key="2">
    <source>
        <dbReference type="EMBL" id="MDY0396171.1"/>
    </source>
</evidence>
<organism evidence="2 3">
    <name type="scientific">Tigheibacillus halophilus</name>
    <dbReference type="NCBI Taxonomy" id="361280"/>
    <lineage>
        <taxon>Bacteria</taxon>
        <taxon>Bacillati</taxon>
        <taxon>Bacillota</taxon>
        <taxon>Bacilli</taxon>
        <taxon>Bacillales</taxon>
        <taxon>Bacillaceae</taxon>
        <taxon>Tigheibacillus</taxon>
    </lineage>
</organism>
<evidence type="ECO:0000313" key="3">
    <source>
        <dbReference type="Proteomes" id="UP001281447"/>
    </source>
</evidence>
<proteinExistence type="predicted"/>
<dbReference type="Pfam" id="PF14179">
    <property type="entry name" value="YppG"/>
    <property type="match status" value="1"/>
</dbReference>
<comment type="caution">
    <text evidence="2">The sequence shown here is derived from an EMBL/GenBank/DDBJ whole genome shotgun (WGS) entry which is preliminary data.</text>
</comment>
<evidence type="ECO:0000256" key="1">
    <source>
        <dbReference type="SAM" id="MobiDB-lite"/>
    </source>
</evidence>
<accession>A0ABU5CA03</accession>
<dbReference type="RefSeq" id="WP_390353893.1">
    <property type="nucleotide sequence ID" value="NZ_JBHUIZ010000003.1"/>
</dbReference>
<name>A0ABU5CA03_9BACI</name>
<gene>
    <name evidence="2" type="ORF">RWE15_19720</name>
</gene>
<keyword evidence="3" id="KW-1185">Reference proteome</keyword>